<gene>
    <name evidence="1" type="ORF">OCL97_03965</name>
</gene>
<comment type="caution">
    <text evidence="1">The sequence shown here is derived from an EMBL/GenBank/DDBJ whole genome shotgun (WGS) entry which is preliminary data.</text>
</comment>
<protein>
    <submittedName>
        <fullName evidence="1">ASCH domain-containing protein</fullName>
    </submittedName>
</protein>
<keyword evidence="2" id="KW-1185">Reference proteome</keyword>
<dbReference type="Proteomes" id="UP001598130">
    <property type="component" value="Unassembled WGS sequence"/>
</dbReference>
<sequence>MTFTKKLREPIMRGEICCSVRIWRAPRVKVGGRYRLGDGAVEVMSLRQIELTDITPQLARDSGFEGVIDLLKTAKHGLGDKVYLVGFEYRPDTTC</sequence>
<evidence type="ECO:0000313" key="2">
    <source>
        <dbReference type="Proteomes" id="UP001598130"/>
    </source>
</evidence>
<organism evidence="1 2">
    <name type="scientific">Phenylobacterium ferrooxidans</name>
    <dbReference type="NCBI Taxonomy" id="2982689"/>
    <lineage>
        <taxon>Bacteria</taxon>
        <taxon>Pseudomonadati</taxon>
        <taxon>Pseudomonadota</taxon>
        <taxon>Alphaproteobacteria</taxon>
        <taxon>Caulobacterales</taxon>
        <taxon>Caulobacteraceae</taxon>
        <taxon>Phenylobacterium</taxon>
    </lineage>
</organism>
<dbReference type="RefSeq" id="WP_377367793.1">
    <property type="nucleotide sequence ID" value="NZ_JAOTJD010000005.1"/>
</dbReference>
<dbReference type="EMBL" id="JAOTJD010000005">
    <property type="protein sequence ID" value="MFD3263121.1"/>
    <property type="molecule type" value="Genomic_DNA"/>
</dbReference>
<reference evidence="1 2" key="1">
    <citation type="submission" date="2022-09" db="EMBL/GenBank/DDBJ databases">
        <title>New species of Phenylobacterium.</title>
        <authorList>
            <person name="Mieszkin S."/>
        </authorList>
    </citation>
    <scope>NUCLEOTIDE SEQUENCE [LARGE SCALE GENOMIC DNA]</scope>
    <source>
        <strain evidence="1 2">HK31-G</strain>
    </source>
</reference>
<proteinExistence type="predicted"/>
<name>A0ABW6CN19_9CAUL</name>
<evidence type="ECO:0000313" key="1">
    <source>
        <dbReference type="EMBL" id="MFD3263121.1"/>
    </source>
</evidence>
<accession>A0ABW6CN19</accession>